<dbReference type="Pfam" id="PF01025">
    <property type="entry name" value="GrpE"/>
    <property type="match status" value="1"/>
</dbReference>
<evidence type="ECO:0000313" key="4">
    <source>
        <dbReference type="EMBL" id="MBE9068624.1"/>
    </source>
</evidence>
<dbReference type="GO" id="GO:0051087">
    <property type="term" value="F:protein-folding chaperone binding"/>
    <property type="evidence" value="ECO:0007669"/>
    <property type="project" value="InterPro"/>
</dbReference>
<dbReference type="SUPFAM" id="SSF58014">
    <property type="entry name" value="Coiled-coil domain of nucleotide exchange factor GrpE"/>
    <property type="match status" value="1"/>
</dbReference>
<evidence type="ECO:0000256" key="1">
    <source>
        <dbReference type="ARBA" id="ARBA00009054"/>
    </source>
</evidence>
<dbReference type="AlphaFoldDB" id="A0A928ZWA8"/>
<dbReference type="GO" id="GO:0006457">
    <property type="term" value="P:protein folding"/>
    <property type="evidence" value="ECO:0007669"/>
    <property type="project" value="InterPro"/>
</dbReference>
<dbReference type="InterPro" id="IPR009012">
    <property type="entry name" value="GrpE_head"/>
</dbReference>
<dbReference type="InterPro" id="IPR013805">
    <property type="entry name" value="GrpE_CC"/>
</dbReference>
<dbReference type="GO" id="GO:0051082">
    <property type="term" value="F:unfolded protein binding"/>
    <property type="evidence" value="ECO:0007669"/>
    <property type="project" value="TreeGrafter"/>
</dbReference>
<dbReference type="SUPFAM" id="SSF51064">
    <property type="entry name" value="Head domain of nucleotide exchange factor GrpE"/>
    <property type="match status" value="1"/>
</dbReference>
<dbReference type="PROSITE" id="PS01071">
    <property type="entry name" value="GRPE"/>
    <property type="match status" value="1"/>
</dbReference>
<evidence type="ECO:0000313" key="5">
    <source>
        <dbReference type="Proteomes" id="UP000615026"/>
    </source>
</evidence>
<organism evidence="4 5">
    <name type="scientific">Leptolyngbya cf. ectocarpi LEGE 11479</name>
    <dbReference type="NCBI Taxonomy" id="1828722"/>
    <lineage>
        <taxon>Bacteria</taxon>
        <taxon>Bacillati</taxon>
        <taxon>Cyanobacteriota</taxon>
        <taxon>Cyanophyceae</taxon>
        <taxon>Leptolyngbyales</taxon>
        <taxon>Leptolyngbyaceae</taxon>
        <taxon>Leptolyngbya group</taxon>
        <taxon>Leptolyngbya</taxon>
    </lineage>
</organism>
<sequence length="169" mass="19145">MSQSPRDRIAQRRQLQKQQSQIFLELLPVLDDLDRACTHWQQAQQQCQETATNKAPWWRQLLSWNAGSKASQPDQLDVVVKSAYDGVALIRQSLLDILERQTVTPIKTLGHPFDPRQMNAMGREVSPEAVPNTVVKEILKGYCWQDRVLREAQVIVADASDAVAVKDAD</sequence>
<accession>A0A928ZWA8</accession>
<comment type="caution">
    <text evidence="4">The sequence shown here is derived from an EMBL/GenBank/DDBJ whole genome shotgun (WGS) entry which is preliminary data.</text>
</comment>
<dbReference type="Gene3D" id="3.90.20.20">
    <property type="match status" value="1"/>
</dbReference>
<dbReference type="Gene3D" id="2.30.22.10">
    <property type="entry name" value="Head domain of nucleotide exchange factor GrpE"/>
    <property type="match status" value="1"/>
</dbReference>
<dbReference type="CDD" id="cd00446">
    <property type="entry name" value="GrpE"/>
    <property type="match status" value="1"/>
</dbReference>
<keyword evidence="5" id="KW-1185">Reference proteome</keyword>
<dbReference type="PANTHER" id="PTHR21237">
    <property type="entry name" value="GRPE PROTEIN"/>
    <property type="match status" value="1"/>
</dbReference>
<dbReference type="RefSeq" id="WP_193994562.1">
    <property type="nucleotide sequence ID" value="NZ_JADEXP010000185.1"/>
</dbReference>
<reference evidence="4" key="1">
    <citation type="submission" date="2020-10" db="EMBL/GenBank/DDBJ databases">
        <authorList>
            <person name="Castelo-Branco R."/>
            <person name="Eusebio N."/>
            <person name="Adriana R."/>
            <person name="Vieira A."/>
            <person name="Brugerolle De Fraissinette N."/>
            <person name="Rezende De Castro R."/>
            <person name="Schneider M.P."/>
            <person name="Vasconcelos V."/>
            <person name="Leao P.N."/>
        </authorList>
    </citation>
    <scope>NUCLEOTIDE SEQUENCE</scope>
    <source>
        <strain evidence="4">LEGE 11479</strain>
    </source>
</reference>
<comment type="similarity">
    <text evidence="1">Belongs to the GrpE family.</text>
</comment>
<keyword evidence="3" id="KW-0346">Stress response</keyword>
<dbReference type="Proteomes" id="UP000615026">
    <property type="component" value="Unassembled WGS sequence"/>
</dbReference>
<dbReference type="PANTHER" id="PTHR21237:SF23">
    <property type="entry name" value="GRPE PROTEIN HOMOLOG, MITOCHONDRIAL"/>
    <property type="match status" value="1"/>
</dbReference>
<dbReference type="GO" id="GO:0000774">
    <property type="term" value="F:adenyl-nucleotide exchange factor activity"/>
    <property type="evidence" value="ECO:0007669"/>
    <property type="project" value="InterPro"/>
</dbReference>
<dbReference type="EMBL" id="JADEXP010000185">
    <property type="protein sequence ID" value="MBE9068624.1"/>
    <property type="molecule type" value="Genomic_DNA"/>
</dbReference>
<protein>
    <recommendedName>
        <fullName evidence="3">Protein GrpE</fullName>
    </recommendedName>
</protein>
<evidence type="ECO:0000256" key="3">
    <source>
        <dbReference type="RuleBase" id="RU000639"/>
    </source>
</evidence>
<keyword evidence="2 3" id="KW-0143">Chaperone</keyword>
<dbReference type="GO" id="GO:0042803">
    <property type="term" value="F:protein homodimerization activity"/>
    <property type="evidence" value="ECO:0007669"/>
    <property type="project" value="InterPro"/>
</dbReference>
<dbReference type="InterPro" id="IPR000740">
    <property type="entry name" value="GrpE"/>
</dbReference>
<evidence type="ECO:0000256" key="2">
    <source>
        <dbReference type="ARBA" id="ARBA00023186"/>
    </source>
</evidence>
<gene>
    <name evidence="4" type="ORF">IQ260_18425</name>
</gene>
<comment type="function">
    <text evidence="3">Participates actively in the response to hyperosmotic and heat shock by preventing the aggregation of stress-denatured proteins, in association with DnaK and GrpE. It is the nucleotide exchange factor for DnaK and may function as a thermosensor. Unfolded proteins bind initially to DnaJ; upon interaction with the DnaJ-bound protein, DnaK hydrolyzes its bound ATP, resulting in the formation of a stable complex. GrpE releases ADP from DnaK; ATP binding to DnaK triggers the release of the substrate protein, thus completing the reaction cycle. Several rounds of ATP-dependent interactions between DnaJ, DnaK and GrpE are required for fully efficient folding.</text>
</comment>
<proteinExistence type="inferred from homology"/>
<name>A0A928ZWA8_LEPEC</name>